<comment type="similarity">
    <text evidence="1">Belongs to the Cyclase 1 superfamily.</text>
</comment>
<evidence type="ECO:0008006" key="5">
    <source>
        <dbReference type="Google" id="ProtNLM"/>
    </source>
</evidence>
<gene>
    <name evidence="3" type="ORF">LSH36_530g02030</name>
</gene>
<dbReference type="SUPFAM" id="SSF102198">
    <property type="entry name" value="Putative cyclase"/>
    <property type="match status" value="1"/>
</dbReference>
<feature type="chain" id="PRO_5042139218" description="Cyclase" evidence="2">
    <location>
        <begin position="29"/>
        <end position="282"/>
    </location>
</feature>
<dbReference type="PANTHER" id="PTHR31118">
    <property type="entry name" value="CYCLASE-LIKE PROTEIN 2"/>
    <property type="match status" value="1"/>
</dbReference>
<feature type="signal peptide" evidence="2">
    <location>
        <begin position="1"/>
        <end position="28"/>
    </location>
</feature>
<dbReference type="AlphaFoldDB" id="A0AAD9J765"/>
<reference evidence="3" key="1">
    <citation type="journal article" date="2023" name="Mol. Biol. Evol.">
        <title>Third-Generation Sequencing Reveals the Adaptive Role of the Epigenome in Three Deep-Sea Polychaetes.</title>
        <authorList>
            <person name="Perez M."/>
            <person name="Aroh O."/>
            <person name="Sun Y."/>
            <person name="Lan Y."/>
            <person name="Juniper S.K."/>
            <person name="Young C.R."/>
            <person name="Angers B."/>
            <person name="Qian P.Y."/>
        </authorList>
    </citation>
    <scope>NUCLEOTIDE SEQUENCE</scope>
    <source>
        <strain evidence="3">P08H-3</strain>
    </source>
</reference>
<dbReference type="Proteomes" id="UP001208570">
    <property type="component" value="Unassembled WGS sequence"/>
</dbReference>
<dbReference type="PANTHER" id="PTHR31118:SF12">
    <property type="entry name" value="CYCLASE-LIKE PROTEIN 2"/>
    <property type="match status" value="1"/>
</dbReference>
<proteinExistence type="inferred from homology"/>
<evidence type="ECO:0000313" key="3">
    <source>
        <dbReference type="EMBL" id="KAK2147897.1"/>
    </source>
</evidence>
<dbReference type="Pfam" id="PF04199">
    <property type="entry name" value="Cyclase"/>
    <property type="match status" value="1"/>
</dbReference>
<keyword evidence="4" id="KW-1185">Reference proteome</keyword>
<accession>A0AAD9J765</accession>
<comment type="caution">
    <text evidence="3">The sequence shown here is derived from an EMBL/GenBank/DDBJ whole genome shotgun (WGS) entry which is preliminary data.</text>
</comment>
<dbReference type="GO" id="GO:0019441">
    <property type="term" value="P:L-tryptophan catabolic process to kynurenine"/>
    <property type="evidence" value="ECO:0007669"/>
    <property type="project" value="InterPro"/>
</dbReference>
<evidence type="ECO:0000256" key="1">
    <source>
        <dbReference type="ARBA" id="ARBA00007865"/>
    </source>
</evidence>
<name>A0AAD9J765_9ANNE</name>
<evidence type="ECO:0000313" key="4">
    <source>
        <dbReference type="Proteomes" id="UP001208570"/>
    </source>
</evidence>
<dbReference type="InterPro" id="IPR007325">
    <property type="entry name" value="KFase/CYL"/>
</dbReference>
<evidence type="ECO:0000256" key="2">
    <source>
        <dbReference type="SAM" id="SignalP"/>
    </source>
</evidence>
<protein>
    <recommendedName>
        <fullName evidence="5">Cyclase</fullName>
    </recommendedName>
</protein>
<dbReference type="Gene3D" id="3.50.30.50">
    <property type="entry name" value="Putative cyclase"/>
    <property type="match status" value="1"/>
</dbReference>
<dbReference type="InterPro" id="IPR037175">
    <property type="entry name" value="KFase_sf"/>
</dbReference>
<sequence length="282" mass="31185">MMESYLLGYGLMIVLCGVESILLDMTHTFDNTSICWPNGQAKFQLKILAKGLQPGGFWYQGDDITSGIHVGTHMDAPCHFYKDRWCIDEIPIGRLVNRPVVMIDIRQKAAQSPDVNVTLDDLKRFETKYGKIPSGAVVVQCSGWSDKYPDVAAVFGNNREDTSDFHFPAFSVAAADFLIEQRGIVGVAVDTPSVDYGQADIYPVHVLLCNHNLYLLENVKDTCLLPPIGATLTSLPSKIKGSSGAATRVFASWTFSVSRAGRVHYRFKFVVVLLTLITTYLP</sequence>
<dbReference type="EMBL" id="JAODUP010000530">
    <property type="protein sequence ID" value="KAK2147897.1"/>
    <property type="molecule type" value="Genomic_DNA"/>
</dbReference>
<organism evidence="3 4">
    <name type="scientific">Paralvinella palmiformis</name>
    <dbReference type="NCBI Taxonomy" id="53620"/>
    <lineage>
        <taxon>Eukaryota</taxon>
        <taxon>Metazoa</taxon>
        <taxon>Spiralia</taxon>
        <taxon>Lophotrochozoa</taxon>
        <taxon>Annelida</taxon>
        <taxon>Polychaeta</taxon>
        <taxon>Sedentaria</taxon>
        <taxon>Canalipalpata</taxon>
        <taxon>Terebellida</taxon>
        <taxon>Terebelliformia</taxon>
        <taxon>Alvinellidae</taxon>
        <taxon>Paralvinella</taxon>
    </lineage>
</organism>
<dbReference type="GO" id="GO:0004061">
    <property type="term" value="F:arylformamidase activity"/>
    <property type="evidence" value="ECO:0007669"/>
    <property type="project" value="InterPro"/>
</dbReference>
<keyword evidence="2" id="KW-0732">Signal</keyword>